<comment type="caution">
    <text evidence="1">The sequence shown here is derived from an EMBL/GenBank/DDBJ whole genome shotgun (WGS) entry which is preliminary data.</text>
</comment>
<dbReference type="RefSeq" id="WP_088076202.1">
    <property type="nucleotide sequence ID" value="NZ_JAHQCR010000030.1"/>
</dbReference>
<reference evidence="1 2" key="1">
    <citation type="submission" date="2021-06" db="EMBL/GenBank/DDBJ databases">
        <title>Bacillus sp. RD4P76, an endophyte from a halophyte.</title>
        <authorList>
            <person name="Sun J.-Q."/>
        </authorList>
    </citation>
    <scope>NUCLEOTIDE SEQUENCE [LARGE SCALE GENOMIC DNA]</scope>
    <source>
        <strain evidence="1 2">JCM 17098</strain>
    </source>
</reference>
<dbReference type="Pfam" id="PF26326">
    <property type="entry name" value="YtzJ"/>
    <property type="match status" value="1"/>
</dbReference>
<proteinExistence type="predicted"/>
<evidence type="ECO:0000313" key="2">
    <source>
        <dbReference type="Proteomes" id="UP000790580"/>
    </source>
</evidence>
<accession>A0ABS6JRE5</accession>
<name>A0ABS6JRE5_9BACI</name>
<dbReference type="InterPro" id="IPR058867">
    <property type="entry name" value="YtzJ"/>
</dbReference>
<sequence length="62" mass="7039">MKVMSRTKLARKKVKDIEAGFSAYAETEELSSLIRKELNTLGIDVIEETSHIGSWFIPENRA</sequence>
<organism evidence="1 2">
    <name type="scientific">Evansella alkalicola</name>
    <dbReference type="NCBI Taxonomy" id="745819"/>
    <lineage>
        <taxon>Bacteria</taxon>
        <taxon>Bacillati</taxon>
        <taxon>Bacillota</taxon>
        <taxon>Bacilli</taxon>
        <taxon>Bacillales</taxon>
        <taxon>Bacillaceae</taxon>
        <taxon>Evansella</taxon>
    </lineage>
</organism>
<evidence type="ECO:0000313" key="1">
    <source>
        <dbReference type="EMBL" id="MBU9721134.1"/>
    </source>
</evidence>
<dbReference type="EMBL" id="JAHQCR010000030">
    <property type="protein sequence ID" value="MBU9721134.1"/>
    <property type="molecule type" value="Genomic_DNA"/>
</dbReference>
<keyword evidence="2" id="KW-1185">Reference proteome</keyword>
<dbReference type="Proteomes" id="UP000790580">
    <property type="component" value="Unassembled WGS sequence"/>
</dbReference>
<protein>
    <submittedName>
        <fullName evidence="1">Uncharacterized protein</fullName>
    </submittedName>
</protein>
<gene>
    <name evidence="1" type="ORF">KS407_06700</name>
</gene>